<protein>
    <submittedName>
        <fullName evidence="2">Sugar phosphate isomerase/epimerase</fullName>
    </submittedName>
</protein>
<gene>
    <name evidence="2" type="ORF">FMM80_08060</name>
</gene>
<name>A0A9X5H5N6_9FIRM</name>
<sequence>MVSIGVQTKNVVFDSDPAAGFQMLRDAGFSCADFSLNSYLLNTSLYRFELNDFFDRSDAELEQYFSPHKKGATAAGITLNQMHMPYPLCVPNGGGDLNDYLQQTVACKSMKLCAYFQCPHIVVHGFKLARNLGSEDAEWEQTEKFLDSLAPLARELHLTICVENLYNSAGGSLVEGPCCNARKAAERIDRFNDRHHGELLGFCFDTGHANLTGLDFESFLTTLGHRLKVLHIHDNDGVGDLHQIPFTFTKTRENTASTDWNGFLRGLKSIQFDQVLSFETAPVLSAFPEEMKFKTLQFIADIGQYFAGCLSPS</sequence>
<accession>A0A9X5H5N6</accession>
<dbReference type="Proteomes" id="UP000474104">
    <property type="component" value="Unassembled WGS sequence"/>
</dbReference>
<proteinExistence type="predicted"/>
<dbReference type="Gene3D" id="3.20.20.150">
    <property type="entry name" value="Divalent-metal-dependent TIM barrel enzymes"/>
    <property type="match status" value="1"/>
</dbReference>
<keyword evidence="2" id="KW-0413">Isomerase</keyword>
<evidence type="ECO:0000259" key="1">
    <source>
        <dbReference type="Pfam" id="PF01261"/>
    </source>
</evidence>
<dbReference type="AlphaFoldDB" id="A0A9X5H5N6"/>
<dbReference type="GO" id="GO:0016853">
    <property type="term" value="F:isomerase activity"/>
    <property type="evidence" value="ECO:0007669"/>
    <property type="project" value="UniProtKB-KW"/>
</dbReference>
<dbReference type="InterPro" id="IPR036237">
    <property type="entry name" value="Xyl_isomerase-like_sf"/>
</dbReference>
<dbReference type="SUPFAM" id="SSF51658">
    <property type="entry name" value="Xylose isomerase-like"/>
    <property type="match status" value="1"/>
</dbReference>
<dbReference type="Pfam" id="PF01261">
    <property type="entry name" value="AP_endonuc_2"/>
    <property type="match status" value="1"/>
</dbReference>
<dbReference type="EMBL" id="VIRB01000051">
    <property type="protein sequence ID" value="NDO68634.1"/>
    <property type="molecule type" value="Genomic_DNA"/>
</dbReference>
<feature type="domain" description="Xylose isomerase-like TIM barrel" evidence="1">
    <location>
        <begin position="106"/>
        <end position="292"/>
    </location>
</feature>
<dbReference type="PANTHER" id="PTHR12110:SF21">
    <property type="entry name" value="XYLOSE ISOMERASE-LIKE TIM BARREL DOMAIN-CONTAINING PROTEIN"/>
    <property type="match status" value="1"/>
</dbReference>
<evidence type="ECO:0000313" key="2">
    <source>
        <dbReference type="EMBL" id="NDO68634.1"/>
    </source>
</evidence>
<organism evidence="2 3">
    <name type="scientific">Schaedlerella arabinosiphila</name>
    <dbReference type="NCBI Taxonomy" id="2044587"/>
    <lineage>
        <taxon>Bacteria</taxon>
        <taxon>Bacillati</taxon>
        <taxon>Bacillota</taxon>
        <taxon>Clostridia</taxon>
        <taxon>Lachnospirales</taxon>
        <taxon>Lachnospiraceae</taxon>
        <taxon>Schaedlerella</taxon>
    </lineage>
</organism>
<dbReference type="OrthoDB" id="9801960at2"/>
<dbReference type="InterPro" id="IPR050312">
    <property type="entry name" value="IolE/XylAMocC-like"/>
</dbReference>
<dbReference type="PANTHER" id="PTHR12110">
    <property type="entry name" value="HYDROXYPYRUVATE ISOMERASE"/>
    <property type="match status" value="1"/>
</dbReference>
<dbReference type="RefSeq" id="WP_004071853.1">
    <property type="nucleotide sequence ID" value="NZ_VIRB01000051.1"/>
</dbReference>
<reference evidence="2 3" key="1">
    <citation type="submission" date="2019-07" db="EMBL/GenBank/DDBJ databases">
        <title>Draft genome sequences of 15 bacterial species constituting the stable defined intestinal microbiota of the GM15 gnotobiotic mouse model.</title>
        <authorList>
            <person name="Elie C."/>
            <person name="Mathieu A."/>
            <person name="Saliou A."/>
            <person name="Darnaud M."/>
            <person name="Leulier F."/>
            <person name="Tamellini A."/>
        </authorList>
    </citation>
    <scope>NUCLEOTIDE SEQUENCE [LARGE SCALE GENOMIC DNA]</scope>
    <source>
        <strain evidence="3">ASF 502</strain>
    </source>
</reference>
<evidence type="ECO:0000313" key="3">
    <source>
        <dbReference type="Proteomes" id="UP000474104"/>
    </source>
</evidence>
<comment type="caution">
    <text evidence="2">The sequence shown here is derived from an EMBL/GenBank/DDBJ whole genome shotgun (WGS) entry which is preliminary data.</text>
</comment>
<dbReference type="InterPro" id="IPR013022">
    <property type="entry name" value="Xyl_isomerase-like_TIM-brl"/>
</dbReference>